<protein>
    <submittedName>
        <fullName evidence="3">Uncharacterized protein</fullName>
    </submittedName>
</protein>
<keyword evidence="2" id="KW-0732">Signal</keyword>
<evidence type="ECO:0000256" key="1">
    <source>
        <dbReference type="SAM" id="Phobius"/>
    </source>
</evidence>
<organism evidence="3 4">
    <name type="scientific">Batillaria attramentaria</name>
    <dbReference type="NCBI Taxonomy" id="370345"/>
    <lineage>
        <taxon>Eukaryota</taxon>
        <taxon>Metazoa</taxon>
        <taxon>Spiralia</taxon>
        <taxon>Lophotrochozoa</taxon>
        <taxon>Mollusca</taxon>
        <taxon>Gastropoda</taxon>
        <taxon>Caenogastropoda</taxon>
        <taxon>Sorbeoconcha</taxon>
        <taxon>Cerithioidea</taxon>
        <taxon>Batillariidae</taxon>
        <taxon>Batillaria</taxon>
    </lineage>
</organism>
<comment type="caution">
    <text evidence="3">The sequence shown here is derived from an EMBL/GenBank/DDBJ whole genome shotgun (WGS) entry which is preliminary data.</text>
</comment>
<gene>
    <name evidence="3" type="ORF">BaRGS_00023669</name>
</gene>
<sequence length="224" mass="24169">MTKMAAVWIASALLLALCSGLTQAGKHCHITHQGHEITKYCDYGCCIDRCCRHVHEKFMDNWVIGVIVIVCVFVGVAIMASICHCLKHGLSGNWNHPAPQPPRPCVAVINQGALLWWVVLIIVLIIGTCIFGAICCCVLRSRSRRLANATAMHTVEGVLVYNTTGQATMGPWPQPGAYSTGGSYTQAYGIANPGYNPADPAQDTLPPRYSEVTAASLPVDAQKH</sequence>
<proteinExistence type="predicted"/>
<keyword evidence="1" id="KW-1133">Transmembrane helix</keyword>
<evidence type="ECO:0000256" key="2">
    <source>
        <dbReference type="SAM" id="SignalP"/>
    </source>
</evidence>
<keyword evidence="1" id="KW-0472">Membrane</keyword>
<dbReference type="EMBL" id="JACVVK020000199">
    <property type="protein sequence ID" value="KAK7485129.1"/>
    <property type="molecule type" value="Genomic_DNA"/>
</dbReference>
<reference evidence="3 4" key="1">
    <citation type="journal article" date="2023" name="Sci. Data">
        <title>Genome assembly of the Korean intertidal mud-creeper Batillaria attramentaria.</title>
        <authorList>
            <person name="Patra A.K."/>
            <person name="Ho P.T."/>
            <person name="Jun S."/>
            <person name="Lee S.J."/>
            <person name="Kim Y."/>
            <person name="Won Y.J."/>
        </authorList>
    </citation>
    <scope>NUCLEOTIDE SEQUENCE [LARGE SCALE GENOMIC DNA]</scope>
    <source>
        <strain evidence="3">Wonlab-2016</strain>
    </source>
</reference>
<accession>A0ABD0KDF3</accession>
<evidence type="ECO:0000313" key="3">
    <source>
        <dbReference type="EMBL" id="KAK7485129.1"/>
    </source>
</evidence>
<keyword evidence="4" id="KW-1185">Reference proteome</keyword>
<name>A0ABD0KDF3_9CAEN</name>
<evidence type="ECO:0000313" key="4">
    <source>
        <dbReference type="Proteomes" id="UP001519460"/>
    </source>
</evidence>
<keyword evidence="1" id="KW-0812">Transmembrane</keyword>
<feature type="transmembrane region" description="Helical" evidence="1">
    <location>
        <begin position="62"/>
        <end position="86"/>
    </location>
</feature>
<feature type="chain" id="PRO_5044767197" evidence="2">
    <location>
        <begin position="25"/>
        <end position="224"/>
    </location>
</feature>
<feature type="signal peptide" evidence="2">
    <location>
        <begin position="1"/>
        <end position="24"/>
    </location>
</feature>
<feature type="transmembrane region" description="Helical" evidence="1">
    <location>
        <begin position="113"/>
        <end position="134"/>
    </location>
</feature>
<dbReference type="Proteomes" id="UP001519460">
    <property type="component" value="Unassembled WGS sequence"/>
</dbReference>
<dbReference type="AlphaFoldDB" id="A0ABD0KDF3"/>